<dbReference type="EMBL" id="CAGS01000085">
    <property type="protein sequence ID" value="CCF83000.1"/>
    <property type="molecule type" value="Genomic_DNA"/>
</dbReference>
<evidence type="ECO:0000313" key="2">
    <source>
        <dbReference type="Proteomes" id="UP000004221"/>
    </source>
</evidence>
<proteinExistence type="predicted"/>
<reference evidence="1 2" key="1">
    <citation type="journal article" date="2012" name="ISME J.">
        <title>Nitrification expanded: discovery, physiology and genomics of a nitrite-oxidizing bacterium from the phylum Chloroflexi.</title>
        <authorList>
            <person name="Sorokin D.Y."/>
            <person name="Lucker S."/>
            <person name="Vejmelkova D."/>
            <person name="Kostrikina N.A."/>
            <person name="Kleerebezem R."/>
            <person name="Rijpstra W.I."/>
            <person name="Damste J.S."/>
            <person name="Le Paslier D."/>
            <person name="Muyzer G."/>
            <person name="Wagner M."/>
            <person name="van Loosdrecht M.C."/>
            <person name="Daims H."/>
        </authorList>
    </citation>
    <scope>NUCLEOTIDE SEQUENCE [LARGE SCALE GENOMIC DNA]</scope>
    <source>
        <strain evidence="2">none</strain>
    </source>
</reference>
<organism evidence="1 2">
    <name type="scientific">Nitrolancea hollandica Lb</name>
    <dbReference type="NCBI Taxonomy" id="1129897"/>
    <lineage>
        <taxon>Bacteria</taxon>
        <taxon>Pseudomonadati</taxon>
        <taxon>Thermomicrobiota</taxon>
        <taxon>Thermomicrobia</taxon>
        <taxon>Sphaerobacterales</taxon>
        <taxon>Sphaerobacterineae</taxon>
        <taxon>Sphaerobacteraceae</taxon>
        <taxon>Nitrolancea</taxon>
    </lineage>
</organism>
<comment type="caution">
    <text evidence="1">The sequence shown here is derived from an EMBL/GenBank/DDBJ whole genome shotgun (WGS) entry which is preliminary data.</text>
</comment>
<protein>
    <submittedName>
        <fullName evidence="1">Uncharacterized protein</fullName>
    </submittedName>
</protein>
<dbReference type="Proteomes" id="UP000004221">
    <property type="component" value="Unassembled WGS sequence"/>
</dbReference>
<name>I4EE88_9BACT</name>
<evidence type="ECO:0000313" key="1">
    <source>
        <dbReference type="EMBL" id="CCF83000.1"/>
    </source>
</evidence>
<dbReference type="AlphaFoldDB" id="I4EE88"/>
<accession>I4EE88</accession>
<keyword evidence="2" id="KW-1185">Reference proteome</keyword>
<gene>
    <name evidence="1" type="ORF">NITHO_1750015</name>
</gene>
<sequence>MTLLPPETPQCTHELREAFNALRWLVKTGVPGATWPGVHPRADR</sequence>